<feature type="compositionally biased region" description="Basic and acidic residues" evidence="1">
    <location>
        <begin position="556"/>
        <end position="582"/>
    </location>
</feature>
<evidence type="ECO:0000313" key="4">
    <source>
        <dbReference type="Proteomes" id="UP000283644"/>
    </source>
</evidence>
<dbReference type="AlphaFoldDB" id="A0A417XVA2"/>
<evidence type="ECO:0000259" key="2">
    <source>
        <dbReference type="Pfam" id="PF12770"/>
    </source>
</evidence>
<dbReference type="EMBL" id="QXGH01000035">
    <property type="protein sequence ID" value="RHW24210.1"/>
    <property type="molecule type" value="Genomic_DNA"/>
</dbReference>
<gene>
    <name evidence="3" type="ORF">D0Z08_25910</name>
</gene>
<evidence type="ECO:0000313" key="3">
    <source>
        <dbReference type="EMBL" id="RHW24210.1"/>
    </source>
</evidence>
<dbReference type="Pfam" id="PF12770">
    <property type="entry name" value="CHAT"/>
    <property type="match status" value="1"/>
</dbReference>
<comment type="caution">
    <text evidence="3">The sequence shown here is derived from an EMBL/GenBank/DDBJ whole genome shotgun (WGS) entry which is preliminary data.</text>
</comment>
<protein>
    <submittedName>
        <fullName evidence="3">CHAT domain-containing protein</fullName>
    </submittedName>
</protein>
<feature type="compositionally biased region" description="Pro residues" evidence="1">
    <location>
        <begin position="408"/>
        <end position="420"/>
    </location>
</feature>
<feature type="compositionally biased region" description="Polar residues" evidence="1">
    <location>
        <begin position="701"/>
        <end position="713"/>
    </location>
</feature>
<feature type="compositionally biased region" description="Basic and acidic residues" evidence="1">
    <location>
        <begin position="643"/>
        <end position="663"/>
    </location>
</feature>
<feature type="compositionally biased region" description="Basic residues" evidence="1">
    <location>
        <begin position="480"/>
        <end position="490"/>
    </location>
</feature>
<proteinExistence type="predicted"/>
<dbReference type="Proteomes" id="UP000283644">
    <property type="component" value="Unassembled WGS sequence"/>
</dbReference>
<feature type="compositionally biased region" description="Basic residues" evidence="1">
    <location>
        <begin position="583"/>
        <end position="599"/>
    </location>
</feature>
<evidence type="ECO:0000256" key="1">
    <source>
        <dbReference type="SAM" id="MobiDB-lite"/>
    </source>
</evidence>
<accession>A0A417XVA2</accession>
<feature type="compositionally biased region" description="Basic and acidic residues" evidence="1">
    <location>
        <begin position="388"/>
        <end position="405"/>
    </location>
</feature>
<name>A0A417XVA2_9ACTN</name>
<dbReference type="InterPro" id="IPR024983">
    <property type="entry name" value="CHAT_dom"/>
</dbReference>
<feature type="region of interest" description="Disordered" evidence="1">
    <location>
        <begin position="533"/>
        <end position="713"/>
    </location>
</feature>
<sequence>MRGFKSLVNPQTLVIDENLVGTTSRLSFDLALPDFRGGFARVVEDKRALLLRLFRALDDAWREIRNMPDPVARERAFQESLRTLGSQLARDVLPRELLDHLRDHLEDLDELAVITSGETDIPWELVHVWGPDAGEDPDGRGFLGRVGLVRWVYNTGHPTELLIRPGRGHYLIPEYVDPVLELQQSHLEPTYLQPFGATAIDPPDAAGIAKLITSGNVDLLHFAGHGVSNDIDVPPVREMALADYRDGAASVPGADRSRIAFSVEDLRRALPDTASDPGPLVFLNACGIGQAPSTRAEMGGFAETFLRGGAGAFVGCLWSVGDQPAREFVAAFYDALDTGHTIGQATLAGRRAAREAGDLSWLAYTVYAHPDARLADRPVPPPTPEPDPGTRPHYERHCNDHHRSSPEGPVPHPGRAPGDPPLRGLHGGRQARRGGIHAAHRDGRLPDREGRHRQALQDHAPGVHQDAREAGADDAVGPRRAGRQGRRTPRGPHPGGLVAGQRRLPGALRLAHRSRRIVVGRSEGQLARPAARLAGRRMGQADRDRRTRCPRQGHLGRYEDDREAREREGHGRRVVLRPEARGVHRRQPRQRLGTHRRPQRRVDIPLPPDPRAAVGGGTGDRVTEPVGAGDPCRRVQAASPEEVGARQDHEDDHLHHDGVLREGRHLHRDLSQVAPLPDPRCPRGRVGSRDSRSPGVPEARQGSQRTSRQGGIR</sequence>
<feature type="compositionally biased region" description="Pro residues" evidence="1">
    <location>
        <begin position="378"/>
        <end position="387"/>
    </location>
</feature>
<keyword evidence="4" id="KW-1185">Reference proteome</keyword>
<organism evidence="3 4">
    <name type="scientific">Nocardioides immobilis</name>
    <dbReference type="NCBI Taxonomy" id="2049295"/>
    <lineage>
        <taxon>Bacteria</taxon>
        <taxon>Bacillati</taxon>
        <taxon>Actinomycetota</taxon>
        <taxon>Actinomycetes</taxon>
        <taxon>Propionibacteriales</taxon>
        <taxon>Nocardioidaceae</taxon>
        <taxon>Nocardioides</taxon>
    </lineage>
</organism>
<reference evidence="3 4" key="1">
    <citation type="submission" date="2018-09" db="EMBL/GenBank/DDBJ databases">
        <title>Genome sequencing of Nocardioides immobilis CCTCC AB 2017083 for comparison to Nocardioides silvaticus.</title>
        <authorList>
            <person name="Li C."/>
            <person name="Wang G."/>
        </authorList>
    </citation>
    <scope>NUCLEOTIDE SEQUENCE [LARGE SCALE GENOMIC DNA]</scope>
    <source>
        <strain evidence="3 4">CCTCC AB 2017083</strain>
    </source>
</reference>
<feature type="region of interest" description="Disordered" evidence="1">
    <location>
        <begin position="373"/>
        <end position="500"/>
    </location>
</feature>
<feature type="domain" description="CHAT" evidence="2">
    <location>
        <begin position="205"/>
        <end position="350"/>
    </location>
</feature>
<feature type="compositionally biased region" description="Basic and acidic residues" evidence="1">
    <location>
        <begin position="439"/>
        <end position="456"/>
    </location>
</feature>
<dbReference type="OrthoDB" id="8773014at2"/>